<feature type="coiled-coil region" evidence="6">
    <location>
        <begin position="245"/>
        <end position="408"/>
    </location>
</feature>
<evidence type="ECO:0000256" key="8">
    <source>
        <dbReference type="SAM" id="Phobius"/>
    </source>
</evidence>
<keyword evidence="11" id="KW-1185">Reference proteome</keyword>
<evidence type="ECO:0000256" key="5">
    <source>
        <dbReference type="ARBA" id="ARBA00023136"/>
    </source>
</evidence>
<evidence type="ECO:0000256" key="3">
    <source>
        <dbReference type="ARBA" id="ARBA00022824"/>
    </source>
</evidence>
<dbReference type="Ensembl" id="ENSSMRT00000035783.1">
    <property type="protein sequence ID" value="ENSSMRP00000030674.1"/>
    <property type="gene ID" value="ENSSMRG00000023501.1"/>
</dbReference>
<accession>A0A8D0EDX7</accession>
<feature type="domain" description="Ribosome receptor lysine/proline rich" evidence="9">
    <location>
        <begin position="33"/>
        <end position="133"/>
    </location>
</feature>
<dbReference type="InterPro" id="IPR007794">
    <property type="entry name" value="Rib_rcpt_KP"/>
</dbReference>
<dbReference type="AlphaFoldDB" id="A0A8D0EDX7"/>
<feature type="region of interest" description="Disordered" evidence="7">
    <location>
        <begin position="45"/>
        <end position="88"/>
    </location>
</feature>
<comment type="subcellular location">
    <subcellularLocation>
        <location evidence="1">Endoplasmic reticulum membrane</location>
        <topology evidence="1">Single-pass membrane protein</topology>
    </subcellularLocation>
</comment>
<reference evidence="10" key="1">
    <citation type="submission" date="2025-08" db="UniProtKB">
        <authorList>
            <consortium name="Ensembl"/>
        </authorList>
    </citation>
    <scope>IDENTIFICATION</scope>
</reference>
<organism evidence="10 11">
    <name type="scientific">Salvator merianae</name>
    <name type="common">Argentine black and white tegu</name>
    <name type="synonym">Tupinambis merianae</name>
    <dbReference type="NCBI Taxonomy" id="96440"/>
    <lineage>
        <taxon>Eukaryota</taxon>
        <taxon>Metazoa</taxon>
        <taxon>Chordata</taxon>
        <taxon>Craniata</taxon>
        <taxon>Vertebrata</taxon>
        <taxon>Euteleostomi</taxon>
        <taxon>Lepidosauria</taxon>
        <taxon>Squamata</taxon>
        <taxon>Bifurcata</taxon>
        <taxon>Unidentata</taxon>
        <taxon>Episquamata</taxon>
        <taxon>Laterata</taxon>
        <taxon>Teiioidea</taxon>
        <taxon>Teiidae</taxon>
        <taxon>Salvator</taxon>
    </lineage>
</organism>
<dbReference type="GO" id="GO:0005789">
    <property type="term" value="C:endoplasmic reticulum membrane"/>
    <property type="evidence" value="ECO:0007669"/>
    <property type="project" value="UniProtKB-SubCell"/>
</dbReference>
<keyword evidence="6" id="KW-0175">Coiled coil</keyword>
<feature type="region of interest" description="Disordered" evidence="7">
    <location>
        <begin position="184"/>
        <end position="207"/>
    </location>
</feature>
<feature type="compositionally biased region" description="Basic and acidic residues" evidence="7">
    <location>
        <begin position="184"/>
        <end position="195"/>
    </location>
</feature>
<feature type="coiled-coil region" evidence="6">
    <location>
        <begin position="441"/>
        <end position="499"/>
    </location>
</feature>
<sequence>MDFYDSQALGVIVFGGFMLVSAVGIFLVSTLFMKETSYEEALAKQRKELGKASQQKAEKKKKEKPIEKKGKAKKKEEKPNERISEPDSVLDGFEDYKVASEPVLTITPSVLEAPVVSAPSEEKEKDKKKVKKATDAVLSLPVIASKYLVSDVPKKVPAGVFPFVEAHQKVPLTNSVTEKKLEAEDQEEVKHDMFSHQKAATKKKKDPSETRQLIELLTKKAEATQDPWLVAAQKGDPSGVLKQQFEEKEKQLAMEQENLTVAKAKLREISKELAAEKAKNLTVEYMLKEEVAAHQQKMSSLQAQLETDYKSHKNETQQLQEKIQMLQDQLENGPNAQLARLQQENSILRDALNQATSQTESKQNTELAKLRQECSKLGKELAEKTELIQLIEQQKKALEMKGDVYEKQICQLQVSLKEKEASLQKSLNEISEKLCKSQASCQELQAELKKTKEQHANVSELQSKLLALEMEVKSNMKEIDALQIKLAEATSKNLQLAEVLKVNEAFMKEKQIKETKENKDNQKTSETEASLLELSFQKSFTHVPSLENVDSGLKDVLEQLQTKNNEMELSLRQANETSNTLQVECDQYRTVLAETERMLKDLQKSVEEEEKVWAAKLSTSEEELQKLKEYASLLEARLKNHLATADSERQNYTKEIETLRLLLSESQERLNAAKQEAFKQSQELSQAQDLACSLQVELEKERVHRTMTVSAKDDVLQLQETLDKEKKLTKDLGCAATKLKELLKITQEQLAKEREMALKLQQELQEKGENEERAKEGTSV</sequence>
<dbReference type="PANTHER" id="PTHR18939:SF4">
    <property type="entry name" value="RIBOSOME-BINDING PROTEIN 1"/>
    <property type="match status" value="1"/>
</dbReference>
<reference evidence="10" key="2">
    <citation type="submission" date="2025-09" db="UniProtKB">
        <authorList>
            <consortium name="Ensembl"/>
        </authorList>
    </citation>
    <scope>IDENTIFICATION</scope>
</reference>
<evidence type="ECO:0000256" key="2">
    <source>
        <dbReference type="ARBA" id="ARBA00022692"/>
    </source>
</evidence>
<evidence type="ECO:0000259" key="9">
    <source>
        <dbReference type="Pfam" id="PF05104"/>
    </source>
</evidence>
<feature type="compositionally biased region" description="Basic and acidic residues" evidence="7">
    <location>
        <begin position="64"/>
        <end position="85"/>
    </location>
</feature>
<dbReference type="PANTHER" id="PTHR18939">
    <property type="entry name" value="RIBOSOME BINDING PROTEIN-1"/>
    <property type="match status" value="1"/>
</dbReference>
<feature type="coiled-coil region" evidence="6">
    <location>
        <begin position="736"/>
        <end position="770"/>
    </location>
</feature>
<dbReference type="OMA" id="HWRGIVD"/>
<dbReference type="Pfam" id="PF05104">
    <property type="entry name" value="Rib_recp_KP_reg"/>
    <property type="match status" value="1"/>
</dbReference>
<evidence type="ECO:0000256" key="4">
    <source>
        <dbReference type="ARBA" id="ARBA00022989"/>
    </source>
</evidence>
<dbReference type="GeneTree" id="ENSGT00940000158015"/>
<keyword evidence="2 8" id="KW-0812">Transmembrane</keyword>
<evidence type="ECO:0000313" key="11">
    <source>
        <dbReference type="Proteomes" id="UP000694421"/>
    </source>
</evidence>
<keyword evidence="5 8" id="KW-0472">Membrane</keyword>
<dbReference type="Proteomes" id="UP000694421">
    <property type="component" value="Unplaced"/>
</dbReference>
<dbReference type="InterPro" id="IPR040248">
    <property type="entry name" value="RRBP1"/>
</dbReference>
<evidence type="ECO:0000256" key="7">
    <source>
        <dbReference type="SAM" id="MobiDB-lite"/>
    </source>
</evidence>
<evidence type="ECO:0000256" key="1">
    <source>
        <dbReference type="ARBA" id="ARBA00004389"/>
    </source>
</evidence>
<keyword evidence="4 8" id="KW-1133">Transmembrane helix</keyword>
<evidence type="ECO:0000256" key="6">
    <source>
        <dbReference type="SAM" id="Coils"/>
    </source>
</evidence>
<proteinExistence type="predicted"/>
<feature type="coiled-coil region" evidence="6">
    <location>
        <begin position="553"/>
        <end position="690"/>
    </location>
</feature>
<name>A0A8D0EDX7_SALMN</name>
<keyword evidence="3" id="KW-0256">Endoplasmic reticulum</keyword>
<dbReference type="GO" id="GO:0015031">
    <property type="term" value="P:protein transport"/>
    <property type="evidence" value="ECO:0007669"/>
    <property type="project" value="InterPro"/>
</dbReference>
<feature type="transmembrane region" description="Helical" evidence="8">
    <location>
        <begin position="12"/>
        <end position="33"/>
    </location>
</feature>
<protein>
    <recommendedName>
        <fullName evidence="9">Ribosome receptor lysine/proline rich domain-containing protein</fullName>
    </recommendedName>
</protein>
<evidence type="ECO:0000313" key="10">
    <source>
        <dbReference type="Ensembl" id="ENSSMRP00000030674.1"/>
    </source>
</evidence>